<keyword evidence="1" id="KW-0677">Repeat</keyword>
<dbReference type="InterPro" id="IPR011050">
    <property type="entry name" value="Pectin_lyase_fold/virulence"/>
</dbReference>
<accession>A0A087CPB3</accession>
<feature type="compositionally biased region" description="Polar residues" evidence="4">
    <location>
        <begin position="664"/>
        <end position="687"/>
    </location>
</feature>
<keyword evidence="2" id="KW-0119">Carbohydrate metabolism</keyword>
<comment type="caution">
    <text evidence="5">The sequence shown here is derived from an EMBL/GenBank/DDBJ whole genome shotgun (WGS) entry which is preliminary data.</text>
</comment>
<keyword evidence="6" id="KW-1185">Reference proteome</keyword>
<dbReference type="GO" id="GO:0016020">
    <property type="term" value="C:membrane"/>
    <property type="evidence" value="ECO:0007669"/>
    <property type="project" value="InterPro"/>
</dbReference>
<dbReference type="Pfam" id="PF05345">
    <property type="entry name" value="He_PIG"/>
    <property type="match status" value="1"/>
</dbReference>
<name>A0A087CPB3_9BIFI</name>
<dbReference type="InterPro" id="IPR012334">
    <property type="entry name" value="Pectin_lyas_fold"/>
</dbReference>
<reference evidence="5 6" key="1">
    <citation type="submission" date="2014-03" db="EMBL/GenBank/DDBJ databases">
        <title>Genomics of Bifidobacteria.</title>
        <authorList>
            <person name="Ventura M."/>
            <person name="Milani C."/>
            <person name="Lugli G.A."/>
        </authorList>
    </citation>
    <scope>NUCLEOTIDE SEQUENCE [LARGE SCALE GENOMIC DNA]</scope>
    <source>
        <strain evidence="5 6">DSM 23975</strain>
    </source>
</reference>
<dbReference type="eggNOG" id="ENOG5033T10">
    <property type="taxonomic scope" value="Bacteria"/>
</dbReference>
<evidence type="ECO:0000256" key="2">
    <source>
        <dbReference type="ARBA" id="ARBA00023277"/>
    </source>
</evidence>
<dbReference type="STRING" id="1437610.BREU_1932"/>
<dbReference type="PANTHER" id="PTHR31736:SF9">
    <property type="entry name" value="ENDO-XYLOGALACTURONAN HYDROLASE A-RELATED"/>
    <property type="match status" value="1"/>
</dbReference>
<dbReference type="Gene3D" id="2.160.20.10">
    <property type="entry name" value="Single-stranded right-handed beta-helix, Pectin lyase-like"/>
    <property type="match status" value="1"/>
</dbReference>
<dbReference type="GO" id="GO:0005509">
    <property type="term" value="F:calcium ion binding"/>
    <property type="evidence" value="ECO:0007669"/>
    <property type="project" value="InterPro"/>
</dbReference>
<dbReference type="AlphaFoldDB" id="A0A087CPB3"/>
<dbReference type="InterPro" id="IPR015919">
    <property type="entry name" value="Cadherin-like_sf"/>
</dbReference>
<dbReference type="Proteomes" id="UP000028984">
    <property type="component" value="Unassembled WGS sequence"/>
</dbReference>
<dbReference type="PANTHER" id="PTHR31736">
    <property type="match status" value="1"/>
</dbReference>
<evidence type="ECO:0000256" key="4">
    <source>
        <dbReference type="SAM" id="MobiDB-lite"/>
    </source>
</evidence>
<sequence length="1231" mass="132257">MKRITPSESQRTSASQPTLRKAMAAIASAAMLLTIVPLGVQTAAAAEPTFTDDGTVQTYAATGAGTDVLGNKTDTPDVASDKYQVTINDTPVEAVQYTAKGHNFDIASFASSSRTPVVKVTMINGEKIDKVNIYPERYYVGKYEVSADKTTLTFKMESSLFSAMVMINSGDTVNAKGQPYLALINDTIEDKSAAPSAEAGTSADEQAWGYNEATGVLNFKTFAKQYLESKAGTTLPDGKTTVKKQEAIASHHTSLWNDGKGTEVGGQTATGVTSEGRIIYGKDKDGNVVTDAAEKDTVVSGSETVTQVGYPDQRAMSDDDATYALQAAFDFIENKGASLNTLYFPNGTYTYGGLDINGVDGSKVKGGTLKIYADEGALLKNHVQPYREAQEPAIGIWNSKNIELSGRGIYDGQGAKNYSDKNGNTSGDKNDAYNSQHQAGVMVVQSSDIVFNDTYMRGAKQWNWETHTAKNVTFNNIKGLTPYEMSWGDGMDFASGQNLTVNGALTFGNDDTFASGHYNPGRWFQPDKPDLYNKMFKFNTDSPNIQGYDNAVGGYDAFVESHGIGNDAWDTADSHDITLNNTLGWSFSGGNGIRLGHEAHGYQLKNYTFNNFNSLGFKGGGRAITIQNHTDIYPRYENIVIKDSSFDTSRVGTNFDINGADGSSKATVKSADQQQNGYRPNPDGSNADYNVERLPIAKVTIDNTWFSNANAGFALNNITDATVNNLYVGGKQVQYTNMAKFTKNDSVANLAYTYTDADGKTQSVKQNTVPTFTAPESDTVTAKSDEKLSFDVTVSDPDVENGDNVKLTVSDLSGLKGATFDAATGKFEWTPTEEQIGEYPVTFTAADAGAQAGDYDATTKTVTVKVISSKSEVKSVAASGDAYVASWKSNKNNDYSTNPVKKQTDGYFAVRNADGKGLLGEQNKSTSTGDGTDVKLGFVQFDLSQFNGKTPSLAQLKLTLIGRRYDTANRADEQITVTPVNADKRLDGTAFDGTLSGMTWNTRPNFDAADDATTASAAFDNSNNEVRNDVPGSVLGTTVTVDVTKAVQDALAAGKTTLTLAVGGKFANDELYFVNTKGAAEGRYGAKADQAPTLDVTLPLDSGTTKPNPPATDVPTTDQVPNYTKFEAIADPGTKDKNYFQPLWYAKDSDDATTGSHIQAHGGQVITVQENGQTVYYWYGEDRSSGYYNSHGVHVYRSTDAMNWVDKGVAMRSIYYDASSPTTATSPTCTA</sequence>
<proteinExistence type="predicted"/>
<dbReference type="SUPFAM" id="SSF49313">
    <property type="entry name" value="Cadherin-like"/>
    <property type="match status" value="1"/>
</dbReference>
<dbReference type="EMBL" id="JGZK01000010">
    <property type="protein sequence ID" value="KFI85113.1"/>
    <property type="molecule type" value="Genomic_DNA"/>
</dbReference>
<dbReference type="RefSeq" id="WP_052382095.1">
    <property type="nucleotide sequence ID" value="NZ_JGZK01000010.1"/>
</dbReference>
<dbReference type="GO" id="GO:0000272">
    <property type="term" value="P:polysaccharide catabolic process"/>
    <property type="evidence" value="ECO:0007669"/>
    <property type="project" value="UniProtKB-KW"/>
</dbReference>
<evidence type="ECO:0000313" key="5">
    <source>
        <dbReference type="EMBL" id="KFI85113.1"/>
    </source>
</evidence>
<gene>
    <name evidence="5" type="ORF">BREU_1932</name>
</gene>
<feature type="region of interest" description="Disordered" evidence="4">
    <location>
        <begin position="1100"/>
        <end position="1119"/>
    </location>
</feature>
<feature type="region of interest" description="Disordered" evidence="4">
    <location>
        <begin position="662"/>
        <end position="687"/>
    </location>
</feature>
<keyword evidence="3" id="KW-0624">Polysaccharide degradation</keyword>
<dbReference type="Gene3D" id="2.60.40.10">
    <property type="entry name" value="Immunoglobulins"/>
    <property type="match status" value="1"/>
</dbReference>
<organism evidence="5 6">
    <name type="scientific">Bifidobacterium reuteri DSM 23975</name>
    <dbReference type="NCBI Taxonomy" id="1437610"/>
    <lineage>
        <taxon>Bacteria</taxon>
        <taxon>Bacillati</taxon>
        <taxon>Actinomycetota</taxon>
        <taxon>Actinomycetes</taxon>
        <taxon>Bifidobacteriales</taxon>
        <taxon>Bifidobacteriaceae</taxon>
        <taxon>Bifidobacterium</taxon>
    </lineage>
</organism>
<evidence type="ECO:0000313" key="6">
    <source>
        <dbReference type="Proteomes" id="UP000028984"/>
    </source>
</evidence>
<dbReference type="SUPFAM" id="SSF51126">
    <property type="entry name" value="Pectin lyase-like"/>
    <property type="match status" value="1"/>
</dbReference>
<dbReference type="Gene3D" id="2.115.10.20">
    <property type="entry name" value="Glycosyl hydrolase domain, family 43"/>
    <property type="match status" value="1"/>
</dbReference>
<evidence type="ECO:0000256" key="1">
    <source>
        <dbReference type="ARBA" id="ARBA00022737"/>
    </source>
</evidence>
<evidence type="ECO:0000256" key="3">
    <source>
        <dbReference type="ARBA" id="ARBA00023326"/>
    </source>
</evidence>
<protein>
    <submittedName>
        <fullName evidence="5">Putative secreted protein</fullName>
    </submittedName>
</protein>
<dbReference type="InterPro" id="IPR013783">
    <property type="entry name" value="Ig-like_fold"/>
</dbReference>
<dbReference type="InterPro" id="IPR023296">
    <property type="entry name" value="Glyco_hydro_beta-prop_sf"/>
</dbReference>